<evidence type="ECO:0000259" key="11">
    <source>
        <dbReference type="Pfam" id="PF05922"/>
    </source>
</evidence>
<dbReference type="InterPro" id="IPR045051">
    <property type="entry name" value="SBT"/>
</dbReference>
<dbReference type="Gene3D" id="3.30.70.80">
    <property type="entry name" value="Peptidase S8 propeptide/proteinase inhibitor I9"/>
    <property type="match status" value="1"/>
</dbReference>
<sequence>MRQIQSILQFLFLLLGLYGTLRVQPVQGKLASVEERKSYIVYMGHLHESEDSVSAAHMSLLQKVMGSDAAPGCLLHSYKRSLNGFVAMLTEEEANIISEFDEVVSVFPNGKNKLHTTRSWDFMGFSKQVKRTPLESDVIIGVLDTGIWPESKSFDDQGFGPPPSRWKGACEVSNFTCNNKIIGARYYRDNLTFSDTDFLSPRDSDGHGTHCASTIAGNHVDMASLYGFAYGTARGGVPSARIAVYKVCWFDSCDDAGILAAFDDAIADGVDIISASFGGSAKSYFTDSTAIGSFHAMKAGILTSNSAGNKGPKPFTVSSVSPWLLSVAASTIDREFITKVQIGDGKIYEGLSINTFDLNGSMYPFIYGGDAPNKAGGFNSSESSLCSENSLDPNIVRDKIVLCQGLKTNGPFLAGAAGVVSAADIAKDIASIFPLPESDVSSMDAANIYSYIHSTSYPTATIFKSEEKKDTFAPYVASFSSRGPNPITLDILKPDITAPGVHILAAWSLANPISKVIGDQRFAPYNIISGTSMACPHASAVAAYVKSFHPTWSPAAIKSSLMTTAHLMSQKINTDAEFAYGAGHIDPLRALNPGLIYDADETDYVKFLCGQGYDTRRLQAVTGDQSTCTAANNGTTWDLNYPSFAASTSNSGAVYRTFTRIVTNVGYDSSVYRSTVFAPVGLKIQVSPSMLSFKSIGEKVSYQVTVEGTINNSVESASLVWEDGVHQVRSPIVVFQVGNN</sequence>
<dbReference type="CDD" id="cd04852">
    <property type="entry name" value="Peptidases_S8_3"/>
    <property type="match status" value="1"/>
</dbReference>
<keyword evidence="14" id="KW-1185">Reference proteome</keyword>
<keyword evidence="2 8" id="KW-0645">Protease</keyword>
<dbReference type="InterPro" id="IPR015500">
    <property type="entry name" value="Peptidase_S8_subtilisin-rel"/>
</dbReference>
<comment type="similarity">
    <text evidence="1 8">Belongs to the peptidase S8 family.</text>
</comment>
<dbReference type="Gene3D" id="3.40.50.200">
    <property type="entry name" value="Peptidase S8/S53 domain"/>
    <property type="match status" value="1"/>
</dbReference>
<dbReference type="Pfam" id="PF00082">
    <property type="entry name" value="Peptidase_S8"/>
    <property type="match status" value="1"/>
</dbReference>
<evidence type="ECO:0000256" key="9">
    <source>
        <dbReference type="SAM" id="SignalP"/>
    </source>
</evidence>
<feature type="signal peptide" evidence="9">
    <location>
        <begin position="1"/>
        <end position="22"/>
    </location>
</feature>
<evidence type="ECO:0000256" key="6">
    <source>
        <dbReference type="ARBA" id="ARBA00023180"/>
    </source>
</evidence>
<dbReference type="InterPro" id="IPR000209">
    <property type="entry name" value="Peptidase_S8/S53_dom"/>
</dbReference>
<dbReference type="Gene3D" id="2.60.40.2310">
    <property type="match status" value="1"/>
</dbReference>
<feature type="active site" description="Charge relay system" evidence="7 8">
    <location>
        <position position="532"/>
    </location>
</feature>
<dbReference type="PANTHER" id="PTHR10795">
    <property type="entry name" value="PROPROTEIN CONVERTASE SUBTILISIN/KEXIN"/>
    <property type="match status" value="1"/>
</dbReference>
<dbReference type="InterPro" id="IPR022398">
    <property type="entry name" value="Peptidase_S8_His-AS"/>
</dbReference>
<name>A0AAN7K0Z8_9MYRT</name>
<evidence type="ECO:0008006" key="15">
    <source>
        <dbReference type="Google" id="ProtNLM"/>
    </source>
</evidence>
<dbReference type="CDD" id="cd02120">
    <property type="entry name" value="PA_subtilisin_like"/>
    <property type="match status" value="1"/>
</dbReference>
<dbReference type="SUPFAM" id="SSF52743">
    <property type="entry name" value="Subtilisin-like"/>
    <property type="match status" value="1"/>
</dbReference>
<dbReference type="PROSITE" id="PS00138">
    <property type="entry name" value="SUBTILASE_SER"/>
    <property type="match status" value="1"/>
</dbReference>
<evidence type="ECO:0000256" key="2">
    <source>
        <dbReference type="ARBA" id="ARBA00022670"/>
    </source>
</evidence>
<protein>
    <recommendedName>
        <fullName evidence="15">Cucumisin</fullName>
    </recommendedName>
</protein>
<dbReference type="InterPro" id="IPR037045">
    <property type="entry name" value="S8pro/Inhibitor_I9_sf"/>
</dbReference>
<dbReference type="GO" id="GO:0004252">
    <property type="term" value="F:serine-type endopeptidase activity"/>
    <property type="evidence" value="ECO:0007669"/>
    <property type="project" value="UniProtKB-UniRule"/>
</dbReference>
<evidence type="ECO:0000313" key="14">
    <source>
        <dbReference type="Proteomes" id="UP001345219"/>
    </source>
</evidence>
<dbReference type="FunFam" id="3.40.50.200:FF:000006">
    <property type="entry name" value="Subtilisin-like protease SBT1.5"/>
    <property type="match status" value="1"/>
</dbReference>
<evidence type="ECO:0000256" key="4">
    <source>
        <dbReference type="ARBA" id="ARBA00022801"/>
    </source>
</evidence>
<dbReference type="PRINTS" id="PR00723">
    <property type="entry name" value="SUBTILISIN"/>
</dbReference>
<evidence type="ECO:0000256" key="7">
    <source>
        <dbReference type="PIRSR" id="PIRSR615500-1"/>
    </source>
</evidence>
<dbReference type="Pfam" id="PF17766">
    <property type="entry name" value="fn3_6"/>
    <property type="match status" value="1"/>
</dbReference>
<dbReference type="FunFam" id="3.30.70.80:FF:000002">
    <property type="entry name" value="Subtilisin-like protease SBT5.3"/>
    <property type="match status" value="1"/>
</dbReference>
<feature type="domain" description="Peptidase S8/S53" evidence="10">
    <location>
        <begin position="136"/>
        <end position="582"/>
    </location>
</feature>
<dbReference type="Gene3D" id="3.50.30.30">
    <property type="match status" value="1"/>
</dbReference>
<evidence type="ECO:0000256" key="3">
    <source>
        <dbReference type="ARBA" id="ARBA00022729"/>
    </source>
</evidence>
<evidence type="ECO:0000256" key="8">
    <source>
        <dbReference type="PROSITE-ProRule" id="PRU01240"/>
    </source>
</evidence>
<evidence type="ECO:0000256" key="1">
    <source>
        <dbReference type="ARBA" id="ARBA00011073"/>
    </source>
</evidence>
<proteinExistence type="inferred from homology"/>
<feature type="active site" description="Charge relay system" evidence="7 8">
    <location>
        <position position="207"/>
    </location>
</feature>
<keyword evidence="5 8" id="KW-0720">Serine protease</keyword>
<evidence type="ECO:0000259" key="12">
    <source>
        <dbReference type="Pfam" id="PF17766"/>
    </source>
</evidence>
<feature type="domain" description="Subtilisin-like protease fibronectin type-III" evidence="12">
    <location>
        <begin position="638"/>
        <end position="734"/>
    </location>
</feature>
<dbReference type="InterPro" id="IPR034197">
    <property type="entry name" value="Peptidases_S8_3"/>
</dbReference>
<evidence type="ECO:0000259" key="10">
    <source>
        <dbReference type="Pfam" id="PF00082"/>
    </source>
</evidence>
<feature type="active site" description="Charge relay system" evidence="7 8">
    <location>
        <position position="144"/>
    </location>
</feature>
<evidence type="ECO:0000313" key="13">
    <source>
        <dbReference type="EMBL" id="KAK4757167.1"/>
    </source>
</evidence>
<feature type="chain" id="PRO_5042845372" description="Cucumisin" evidence="9">
    <location>
        <begin position="23"/>
        <end position="740"/>
    </location>
</feature>
<keyword evidence="3 9" id="KW-0732">Signal</keyword>
<keyword evidence="4 8" id="KW-0378">Hydrolase</keyword>
<comment type="caution">
    <text evidence="13">The sequence shown here is derived from an EMBL/GenBank/DDBJ whole genome shotgun (WGS) entry which is preliminary data.</text>
</comment>
<accession>A0AAN7K0Z8</accession>
<dbReference type="PROSITE" id="PS00137">
    <property type="entry name" value="SUBTILASE_HIS"/>
    <property type="match status" value="1"/>
</dbReference>
<organism evidence="13 14">
    <name type="scientific">Trapa incisa</name>
    <dbReference type="NCBI Taxonomy" id="236973"/>
    <lineage>
        <taxon>Eukaryota</taxon>
        <taxon>Viridiplantae</taxon>
        <taxon>Streptophyta</taxon>
        <taxon>Embryophyta</taxon>
        <taxon>Tracheophyta</taxon>
        <taxon>Spermatophyta</taxon>
        <taxon>Magnoliopsida</taxon>
        <taxon>eudicotyledons</taxon>
        <taxon>Gunneridae</taxon>
        <taxon>Pentapetalae</taxon>
        <taxon>rosids</taxon>
        <taxon>malvids</taxon>
        <taxon>Myrtales</taxon>
        <taxon>Lythraceae</taxon>
        <taxon>Trapa</taxon>
    </lineage>
</organism>
<dbReference type="InterPro" id="IPR023828">
    <property type="entry name" value="Peptidase_S8_Ser-AS"/>
</dbReference>
<evidence type="ECO:0000256" key="5">
    <source>
        <dbReference type="ARBA" id="ARBA00022825"/>
    </source>
</evidence>
<dbReference type="GO" id="GO:0006508">
    <property type="term" value="P:proteolysis"/>
    <property type="evidence" value="ECO:0007669"/>
    <property type="project" value="UniProtKB-KW"/>
</dbReference>
<dbReference type="PROSITE" id="PS51892">
    <property type="entry name" value="SUBTILASE"/>
    <property type="match status" value="1"/>
</dbReference>
<dbReference type="Proteomes" id="UP001345219">
    <property type="component" value="Chromosome 6"/>
</dbReference>
<reference evidence="13 14" key="1">
    <citation type="journal article" date="2023" name="Hortic Res">
        <title>Pangenome of water caltrop reveals structural variations and asymmetric subgenome divergence after allopolyploidization.</title>
        <authorList>
            <person name="Zhang X."/>
            <person name="Chen Y."/>
            <person name="Wang L."/>
            <person name="Yuan Y."/>
            <person name="Fang M."/>
            <person name="Shi L."/>
            <person name="Lu R."/>
            <person name="Comes H.P."/>
            <person name="Ma Y."/>
            <person name="Chen Y."/>
            <person name="Huang G."/>
            <person name="Zhou Y."/>
            <person name="Zheng Z."/>
            <person name="Qiu Y."/>
        </authorList>
    </citation>
    <scope>NUCLEOTIDE SEQUENCE [LARGE SCALE GENOMIC DNA]</scope>
    <source>
        <tissue evidence="13">Roots</tissue>
    </source>
</reference>
<gene>
    <name evidence="13" type="ORF">SAY87_007294</name>
</gene>
<keyword evidence="6" id="KW-0325">Glycoprotein</keyword>
<dbReference type="InterPro" id="IPR010259">
    <property type="entry name" value="S8pro/Inhibitor_I9"/>
</dbReference>
<dbReference type="InterPro" id="IPR041469">
    <property type="entry name" value="Subtilisin-like_FN3"/>
</dbReference>
<dbReference type="AlphaFoldDB" id="A0AAN7K0Z8"/>
<dbReference type="EMBL" id="JAXIOK010000013">
    <property type="protein sequence ID" value="KAK4757167.1"/>
    <property type="molecule type" value="Genomic_DNA"/>
</dbReference>
<feature type="domain" description="Inhibitor I9" evidence="11">
    <location>
        <begin position="38"/>
        <end position="115"/>
    </location>
</feature>
<dbReference type="InterPro" id="IPR036852">
    <property type="entry name" value="Peptidase_S8/S53_dom_sf"/>
</dbReference>
<dbReference type="Pfam" id="PF05922">
    <property type="entry name" value="Inhibitor_I9"/>
    <property type="match status" value="1"/>
</dbReference>